<gene>
    <name evidence="3" type="ORF">B9O19_02279</name>
</gene>
<proteinExistence type="predicted"/>
<sequence>MRIWFVGKKTGIALGAIVILFFALILFGHINKNSAAISAASPSDRDLPIYCVEKDENDKKIAISFDAAWDNSDTETLKNILGERNVKTTFFVVGDWVDKYPDSVKSLSDAGHEVMNHSSKHPHMTQISTDKMKAELDDCANKIEAITGRRPNLFRPPYGDYNNEVVKTARECGYYTIQWSIDSLDWKDLSADEIYKRVVPKVKPGAIVLFHNAAKHTPEALPKILDDLIAQGYEIVPISELIIKDNYQIDANGMQYSTNNEKSEVNNNV</sequence>
<dbReference type="InterPro" id="IPR011330">
    <property type="entry name" value="Glyco_hydro/deAcase_b/a-brl"/>
</dbReference>
<dbReference type="EMBL" id="CP020991">
    <property type="protein sequence ID" value="AUO20419.1"/>
    <property type="molecule type" value="Genomic_DNA"/>
</dbReference>
<dbReference type="GO" id="GO:0005975">
    <property type="term" value="P:carbohydrate metabolic process"/>
    <property type="evidence" value="ECO:0007669"/>
    <property type="project" value="InterPro"/>
</dbReference>
<accession>A0A2K9P606</accession>
<evidence type="ECO:0000313" key="4">
    <source>
        <dbReference type="Proteomes" id="UP000235589"/>
    </source>
</evidence>
<dbReference type="SUPFAM" id="SSF88713">
    <property type="entry name" value="Glycoside hydrolase/deacetylase"/>
    <property type="match status" value="1"/>
</dbReference>
<dbReference type="PANTHER" id="PTHR10587">
    <property type="entry name" value="GLYCOSYL TRANSFERASE-RELATED"/>
    <property type="match status" value="1"/>
</dbReference>
<dbReference type="InterPro" id="IPR050248">
    <property type="entry name" value="Polysacc_deacetylase_ArnD"/>
</dbReference>
<dbReference type="InterPro" id="IPR002509">
    <property type="entry name" value="NODB_dom"/>
</dbReference>
<organism evidence="3 4">
    <name type="scientific">Monoglobus pectinilyticus</name>
    <dbReference type="NCBI Taxonomy" id="1981510"/>
    <lineage>
        <taxon>Bacteria</taxon>
        <taxon>Bacillati</taxon>
        <taxon>Bacillota</taxon>
        <taxon>Clostridia</taxon>
        <taxon>Monoglobales</taxon>
        <taxon>Monoglobaceae</taxon>
        <taxon>Monoglobus</taxon>
    </lineage>
</organism>
<protein>
    <submittedName>
        <fullName evidence="3">Carbohydrate esterase family 4</fullName>
    </submittedName>
</protein>
<dbReference type="Gene3D" id="3.20.20.370">
    <property type="entry name" value="Glycoside hydrolase/deacetylase"/>
    <property type="match status" value="1"/>
</dbReference>
<dbReference type="KEGG" id="mpec:B9O19_02279"/>
<dbReference type="GO" id="GO:0016020">
    <property type="term" value="C:membrane"/>
    <property type="evidence" value="ECO:0007669"/>
    <property type="project" value="TreeGrafter"/>
</dbReference>
<evidence type="ECO:0000259" key="2">
    <source>
        <dbReference type="PROSITE" id="PS51677"/>
    </source>
</evidence>
<evidence type="ECO:0000256" key="1">
    <source>
        <dbReference type="SAM" id="Phobius"/>
    </source>
</evidence>
<keyword evidence="4" id="KW-1185">Reference proteome</keyword>
<dbReference type="GO" id="GO:0016810">
    <property type="term" value="F:hydrolase activity, acting on carbon-nitrogen (but not peptide) bonds"/>
    <property type="evidence" value="ECO:0007669"/>
    <property type="project" value="InterPro"/>
</dbReference>
<dbReference type="GeneID" id="98063646"/>
<reference evidence="3 4" key="1">
    <citation type="submission" date="2017-04" db="EMBL/GenBank/DDBJ databases">
        <title>Monoglobus pectinilyticus 14 draft genome.</title>
        <authorList>
            <person name="Kim C."/>
            <person name="Rosendale D.I."/>
            <person name="Kelly W.J."/>
            <person name="Tannock G.W."/>
            <person name="Patchett M.L."/>
            <person name="Jordens J.Z."/>
        </authorList>
    </citation>
    <scope>NUCLEOTIDE SEQUENCE [LARGE SCALE GENOMIC DNA]</scope>
    <source>
        <strain evidence="3 4">14</strain>
    </source>
</reference>
<keyword evidence="1" id="KW-0812">Transmembrane</keyword>
<dbReference type="RefSeq" id="WP_102366536.1">
    <property type="nucleotide sequence ID" value="NZ_CP020991.1"/>
</dbReference>
<feature type="transmembrane region" description="Helical" evidence="1">
    <location>
        <begin position="12"/>
        <end position="30"/>
    </location>
</feature>
<name>A0A2K9P606_9FIRM</name>
<feature type="domain" description="NodB homology" evidence="2">
    <location>
        <begin position="59"/>
        <end position="236"/>
    </location>
</feature>
<evidence type="ECO:0000313" key="3">
    <source>
        <dbReference type="EMBL" id="AUO20419.1"/>
    </source>
</evidence>
<dbReference type="Proteomes" id="UP000235589">
    <property type="component" value="Chromosome"/>
</dbReference>
<dbReference type="AlphaFoldDB" id="A0A2K9P606"/>
<keyword evidence="1" id="KW-1133">Transmembrane helix</keyword>
<dbReference type="PROSITE" id="PS51677">
    <property type="entry name" value="NODB"/>
    <property type="match status" value="1"/>
</dbReference>
<keyword evidence="1" id="KW-0472">Membrane</keyword>
<dbReference type="Pfam" id="PF01522">
    <property type="entry name" value="Polysacc_deac_1"/>
    <property type="match status" value="1"/>
</dbReference>
<dbReference type="CDD" id="cd10917">
    <property type="entry name" value="CE4_NodB_like_6s_7s"/>
    <property type="match status" value="1"/>
</dbReference>
<dbReference type="PANTHER" id="PTHR10587:SF128">
    <property type="entry name" value="POLYSACCHARIDE DEACETYLASE PDAB-RELATED"/>
    <property type="match status" value="1"/>
</dbReference>
<dbReference type="OrthoDB" id="9806342at2"/>